<evidence type="ECO:0000259" key="1">
    <source>
        <dbReference type="PROSITE" id="PS50994"/>
    </source>
</evidence>
<sequence>MGEISLKTHYSVAELLQLNLLELPKAHKNVLDKAKRENWQSRKRVGRGGGVEYALSSLPQAVQEEIRDKFATAVVADKPKKLPVLKSVVLEDLTEKQRQAADARMTLVTYILELEQVQPRYKAIKFFCQQAKAHQLSPELMALVAKANNKKGQSRVIGERTLNQWVLDYEKATTPEERLKALAPMQRVATKAEDIWYLSWFLGIFRQKNALSIEESYRYFVAEWQERYAEQPEMQQALPSLHKVRYALAKLPQHILQQGRLTGSKYKQLLPYVQRDWGQFVANDIWIGDGHSMKLKVAHPIHGRPFTPELTMIVDGASRKIVGWSLALAENAFAVLDALRHGIQTHGLPAIYYSDNGGGEKNKLLDAEVTGILPRFAIHHETGIAGNPQGRGIIERLNKTVGLRIAERFETYYGKNADPEATRKMLARQLAYTNSKGGELTPVQRKARKELPTWEELKVVIQEVIDWYNNEHIHSSIRCTPAVKYQRVSKQEMIVYLSECELRDIQRPAFIRTTQRGLIEWNNHKYFHLDLLNYQGQEVVVCVDIHDPMWVQIRTKDGRFICNAEFEGNKRAAFPVSLVEQKQRQRAEGMKKRAENKTRLAEAELNPVITIEHKESADWLHQLRINKQNEWEEAEEIAVFPSEMKRQLLKRKVG</sequence>
<dbReference type="Gene3D" id="1.10.10.10">
    <property type="entry name" value="Winged helix-like DNA-binding domain superfamily/Winged helix DNA-binding domain"/>
    <property type="match status" value="1"/>
</dbReference>
<feature type="domain" description="Integrase catalytic" evidence="1">
    <location>
        <begin position="267"/>
        <end position="489"/>
    </location>
</feature>
<organism evidence="3 4">
    <name type="scientific">Avibacterium paragallinarum</name>
    <name type="common">Haemophilus gallinarum</name>
    <dbReference type="NCBI Taxonomy" id="728"/>
    <lineage>
        <taxon>Bacteria</taxon>
        <taxon>Pseudomonadati</taxon>
        <taxon>Pseudomonadota</taxon>
        <taxon>Gammaproteobacteria</taxon>
        <taxon>Pasteurellales</taxon>
        <taxon>Pasteurellaceae</taxon>
        <taxon>Avibacterium</taxon>
    </lineage>
</organism>
<dbReference type="SUPFAM" id="SSF46955">
    <property type="entry name" value="Putative DNA-binding domain"/>
    <property type="match status" value="1"/>
</dbReference>
<accession>A0AAE5TI43</accession>
<dbReference type="InterPro" id="IPR012337">
    <property type="entry name" value="RNaseH-like_sf"/>
</dbReference>
<proteinExistence type="predicted"/>
<protein>
    <submittedName>
        <fullName evidence="3">Transposase</fullName>
    </submittedName>
</protein>
<dbReference type="PROSITE" id="PS50994">
    <property type="entry name" value="INTEGRASE"/>
    <property type="match status" value="1"/>
</dbReference>
<dbReference type="InterPro" id="IPR009061">
    <property type="entry name" value="DNA-bd_dom_put_sf"/>
</dbReference>
<dbReference type="InterPro" id="IPR036397">
    <property type="entry name" value="RNaseH_sf"/>
</dbReference>
<dbReference type="PROSITE" id="PS51702">
    <property type="entry name" value="HTH_MU"/>
    <property type="match status" value="1"/>
</dbReference>
<dbReference type="EMBL" id="QJPJ01000005">
    <property type="protein sequence ID" value="PXZ39530.1"/>
    <property type="molecule type" value="Genomic_DNA"/>
</dbReference>
<dbReference type="GO" id="GO:0015074">
    <property type="term" value="P:DNA integration"/>
    <property type="evidence" value="ECO:0007669"/>
    <property type="project" value="InterPro"/>
</dbReference>
<dbReference type="Gene3D" id="3.30.420.10">
    <property type="entry name" value="Ribonuclease H-like superfamily/Ribonuclease H"/>
    <property type="match status" value="1"/>
</dbReference>
<dbReference type="RefSeq" id="WP_110478752.1">
    <property type="nucleotide sequence ID" value="NZ_JAZDVC010000001.1"/>
</dbReference>
<gene>
    <name evidence="3" type="ORF">DM482_04240</name>
</gene>
<dbReference type="Pfam" id="PF02316">
    <property type="entry name" value="HTH_Tnp_Mu_1"/>
    <property type="match status" value="1"/>
</dbReference>
<name>A0AAE5TI43_AVIPA</name>
<dbReference type="InterPro" id="IPR003314">
    <property type="entry name" value="Mu-type_HTH"/>
</dbReference>
<dbReference type="Gene3D" id="2.30.30.130">
    <property type="entry name" value="Transposase, Mu, C-terminal"/>
    <property type="match status" value="1"/>
</dbReference>
<reference evidence="3 4" key="1">
    <citation type="submission" date="2018-06" db="EMBL/GenBank/DDBJ databases">
        <authorList>
            <person name="Teymurazov M."/>
            <person name="Kislichkina A."/>
            <person name="Abaymova A."/>
            <person name="Mukhina T."/>
            <person name="Mayskaya N."/>
            <person name="Svetoch E."/>
            <person name="Bogun A."/>
        </authorList>
    </citation>
    <scope>NUCLEOTIDE SEQUENCE [LARGE SCALE GENOMIC DNA]</scope>
    <source>
        <strain evidence="3 4">SCPM-O-B-8406</strain>
    </source>
</reference>
<evidence type="ECO:0000313" key="3">
    <source>
        <dbReference type="EMBL" id="PXZ39530.1"/>
    </source>
</evidence>
<dbReference type="SUPFAM" id="SSF50610">
    <property type="entry name" value="mu transposase, C-terminal domain"/>
    <property type="match status" value="1"/>
</dbReference>
<dbReference type="InterPro" id="IPR036388">
    <property type="entry name" value="WH-like_DNA-bd_sf"/>
</dbReference>
<dbReference type="SUPFAM" id="SSF53098">
    <property type="entry name" value="Ribonuclease H-like"/>
    <property type="match status" value="1"/>
</dbReference>
<dbReference type="InterPro" id="IPR015378">
    <property type="entry name" value="Transposase-like_Mu_C"/>
</dbReference>
<comment type="caution">
    <text evidence="3">The sequence shown here is derived from an EMBL/GenBank/DDBJ whole genome shotgun (WGS) entry which is preliminary data.</text>
</comment>
<dbReference type="Pfam" id="PF09299">
    <property type="entry name" value="Mu-transpos_C"/>
    <property type="match status" value="1"/>
</dbReference>
<dbReference type="InterPro" id="IPR001584">
    <property type="entry name" value="Integrase_cat-core"/>
</dbReference>
<evidence type="ECO:0000313" key="4">
    <source>
        <dbReference type="Proteomes" id="UP000247594"/>
    </source>
</evidence>
<dbReference type="AlphaFoldDB" id="A0AAE5TI43"/>
<evidence type="ECO:0000259" key="2">
    <source>
        <dbReference type="PROSITE" id="PS51702"/>
    </source>
</evidence>
<dbReference type="Proteomes" id="UP000247594">
    <property type="component" value="Unassembled WGS sequence"/>
</dbReference>
<dbReference type="InterPro" id="IPR009004">
    <property type="entry name" value="Transposase_Mu_C"/>
</dbReference>
<feature type="domain" description="HTH Mu-type" evidence="2">
    <location>
        <begin position="8"/>
        <end position="74"/>
    </location>
</feature>
<dbReference type="GO" id="GO:0003677">
    <property type="term" value="F:DNA binding"/>
    <property type="evidence" value="ECO:0007669"/>
    <property type="project" value="InterPro"/>
</dbReference>